<evidence type="ECO:0000313" key="3">
    <source>
        <dbReference type="Proteomes" id="UP000015106"/>
    </source>
</evidence>
<dbReference type="EnsemblPlants" id="TuG1812G0700001846.01.T01">
    <property type="protein sequence ID" value="TuG1812G0700001846.01.T01.cds331009"/>
    <property type="gene ID" value="TuG1812G0700001846.01"/>
</dbReference>
<feature type="region of interest" description="Disordered" evidence="1">
    <location>
        <begin position="30"/>
        <end position="78"/>
    </location>
</feature>
<dbReference type="Gramene" id="TuG1812G0700001846.01.T01">
    <property type="protein sequence ID" value="TuG1812G0700001846.01.T01.cds331009"/>
    <property type="gene ID" value="TuG1812G0700001846.01"/>
</dbReference>
<name>A0A8R7V287_TRIUA</name>
<keyword evidence="3" id="KW-1185">Reference proteome</keyword>
<reference evidence="2" key="2">
    <citation type="submission" date="2018-03" db="EMBL/GenBank/DDBJ databases">
        <title>The Triticum urartu genome reveals the dynamic nature of wheat genome evolution.</title>
        <authorList>
            <person name="Ling H."/>
            <person name="Ma B."/>
            <person name="Shi X."/>
            <person name="Liu H."/>
            <person name="Dong L."/>
            <person name="Sun H."/>
            <person name="Cao Y."/>
            <person name="Gao Q."/>
            <person name="Zheng S."/>
            <person name="Li Y."/>
            <person name="Yu Y."/>
            <person name="Du H."/>
            <person name="Qi M."/>
            <person name="Li Y."/>
            <person name="Yu H."/>
            <person name="Cui Y."/>
            <person name="Wang N."/>
            <person name="Chen C."/>
            <person name="Wu H."/>
            <person name="Zhao Y."/>
            <person name="Zhang J."/>
            <person name="Li Y."/>
            <person name="Zhou W."/>
            <person name="Zhang B."/>
            <person name="Hu W."/>
            <person name="Eijk M."/>
            <person name="Tang J."/>
            <person name="Witsenboer H."/>
            <person name="Zhao S."/>
            <person name="Li Z."/>
            <person name="Zhang A."/>
            <person name="Wang D."/>
            <person name="Liang C."/>
        </authorList>
    </citation>
    <scope>NUCLEOTIDE SEQUENCE [LARGE SCALE GENOMIC DNA]</scope>
    <source>
        <strain evidence="2">cv. G1812</strain>
    </source>
</reference>
<accession>A0A8R7V287</accession>
<sequence length="265" mass="27844">MLLLQRLMMRHMMHVGDDEARVLPVGERVLPHQGEGDPLHQLGDAEEPEDAQHGLAPGAAQVEEDEAPEPDDAAGALHGAPVPAVVPALHADLLHLVAEELDEEHPREDQPGPQRELGRGGAAAREAAGVLGLGEEVGHDGEEEGERLGEHDADLGVEDGAGVGEAAEEVEVEEECGEEEHDDGGGQHGGLVALVRVGGRQVPHQAAGLPAARVVAKAAATAISGQQAHGHRRRRGACGIMLSYLAERFSLVECMSRRLSTGFSH</sequence>
<reference evidence="3" key="1">
    <citation type="journal article" date="2013" name="Nature">
        <title>Draft genome of the wheat A-genome progenitor Triticum urartu.</title>
        <authorList>
            <person name="Ling H.Q."/>
            <person name="Zhao S."/>
            <person name="Liu D."/>
            <person name="Wang J."/>
            <person name="Sun H."/>
            <person name="Zhang C."/>
            <person name="Fan H."/>
            <person name="Li D."/>
            <person name="Dong L."/>
            <person name="Tao Y."/>
            <person name="Gao C."/>
            <person name="Wu H."/>
            <person name="Li Y."/>
            <person name="Cui Y."/>
            <person name="Guo X."/>
            <person name="Zheng S."/>
            <person name="Wang B."/>
            <person name="Yu K."/>
            <person name="Liang Q."/>
            <person name="Yang W."/>
            <person name="Lou X."/>
            <person name="Chen J."/>
            <person name="Feng M."/>
            <person name="Jian J."/>
            <person name="Zhang X."/>
            <person name="Luo G."/>
            <person name="Jiang Y."/>
            <person name="Liu J."/>
            <person name="Wang Z."/>
            <person name="Sha Y."/>
            <person name="Zhang B."/>
            <person name="Wu H."/>
            <person name="Tang D."/>
            <person name="Shen Q."/>
            <person name="Xue P."/>
            <person name="Zou S."/>
            <person name="Wang X."/>
            <person name="Liu X."/>
            <person name="Wang F."/>
            <person name="Yang Y."/>
            <person name="An X."/>
            <person name="Dong Z."/>
            <person name="Zhang K."/>
            <person name="Zhang X."/>
            <person name="Luo M.C."/>
            <person name="Dvorak J."/>
            <person name="Tong Y."/>
            <person name="Wang J."/>
            <person name="Yang H."/>
            <person name="Li Z."/>
            <person name="Wang D."/>
            <person name="Zhang A."/>
            <person name="Wang J."/>
        </authorList>
    </citation>
    <scope>NUCLEOTIDE SEQUENCE</scope>
    <source>
        <strain evidence="3">cv. G1812</strain>
    </source>
</reference>
<feature type="compositionally biased region" description="Acidic residues" evidence="1">
    <location>
        <begin position="62"/>
        <end position="72"/>
    </location>
</feature>
<dbReference type="Proteomes" id="UP000015106">
    <property type="component" value="Chromosome 7"/>
</dbReference>
<dbReference type="AlphaFoldDB" id="A0A8R7V287"/>
<evidence type="ECO:0000256" key="1">
    <source>
        <dbReference type="SAM" id="MobiDB-lite"/>
    </source>
</evidence>
<proteinExistence type="predicted"/>
<evidence type="ECO:0000313" key="2">
    <source>
        <dbReference type="EnsemblPlants" id="TuG1812G0700001846.01.T01.cds331009"/>
    </source>
</evidence>
<feature type="region of interest" description="Disordered" evidence="1">
    <location>
        <begin position="102"/>
        <end position="126"/>
    </location>
</feature>
<protein>
    <submittedName>
        <fullName evidence="2">Uncharacterized protein</fullName>
    </submittedName>
</protein>
<organism evidence="2 3">
    <name type="scientific">Triticum urartu</name>
    <name type="common">Red wild einkorn</name>
    <name type="synonym">Crithodium urartu</name>
    <dbReference type="NCBI Taxonomy" id="4572"/>
    <lineage>
        <taxon>Eukaryota</taxon>
        <taxon>Viridiplantae</taxon>
        <taxon>Streptophyta</taxon>
        <taxon>Embryophyta</taxon>
        <taxon>Tracheophyta</taxon>
        <taxon>Spermatophyta</taxon>
        <taxon>Magnoliopsida</taxon>
        <taxon>Liliopsida</taxon>
        <taxon>Poales</taxon>
        <taxon>Poaceae</taxon>
        <taxon>BOP clade</taxon>
        <taxon>Pooideae</taxon>
        <taxon>Triticodae</taxon>
        <taxon>Triticeae</taxon>
        <taxon>Triticinae</taxon>
        <taxon>Triticum</taxon>
    </lineage>
</organism>
<reference evidence="2" key="3">
    <citation type="submission" date="2022-06" db="UniProtKB">
        <authorList>
            <consortium name="EnsemblPlants"/>
        </authorList>
    </citation>
    <scope>IDENTIFICATION</scope>
</reference>